<evidence type="ECO:0000256" key="4">
    <source>
        <dbReference type="ARBA" id="ARBA00023136"/>
    </source>
</evidence>
<dbReference type="AlphaFoldDB" id="A0A382DPK1"/>
<evidence type="ECO:0000256" key="3">
    <source>
        <dbReference type="ARBA" id="ARBA00022989"/>
    </source>
</evidence>
<feature type="transmembrane region" description="Helical" evidence="5">
    <location>
        <begin position="7"/>
        <end position="26"/>
    </location>
</feature>
<feature type="transmembrane region" description="Helical" evidence="5">
    <location>
        <begin position="32"/>
        <end position="52"/>
    </location>
</feature>
<dbReference type="Pfam" id="PF07291">
    <property type="entry name" value="MauE"/>
    <property type="match status" value="1"/>
</dbReference>
<evidence type="ECO:0000259" key="6">
    <source>
        <dbReference type="Pfam" id="PF07291"/>
    </source>
</evidence>
<feature type="domain" description="Methylamine utilisation protein MauE" evidence="6">
    <location>
        <begin position="3"/>
        <end position="83"/>
    </location>
</feature>
<accession>A0A382DPK1</accession>
<name>A0A382DPK1_9ZZZZ</name>
<dbReference type="InterPro" id="IPR009908">
    <property type="entry name" value="Methylamine_util_MauE"/>
</dbReference>
<proteinExistence type="predicted"/>
<dbReference type="EMBL" id="UINC01040100">
    <property type="protein sequence ID" value="SVB39507.1"/>
    <property type="molecule type" value="Genomic_DNA"/>
</dbReference>
<protein>
    <recommendedName>
        <fullName evidence="6">Methylamine utilisation protein MauE domain-containing protein</fullName>
    </recommendedName>
</protein>
<reference evidence="7" key="1">
    <citation type="submission" date="2018-05" db="EMBL/GenBank/DDBJ databases">
        <authorList>
            <person name="Lanie J.A."/>
            <person name="Ng W.-L."/>
            <person name="Kazmierczak K.M."/>
            <person name="Andrzejewski T.M."/>
            <person name="Davidsen T.M."/>
            <person name="Wayne K.J."/>
            <person name="Tettelin H."/>
            <person name="Glass J.I."/>
            <person name="Rusch D."/>
            <person name="Podicherti R."/>
            <person name="Tsui H.-C.T."/>
            <person name="Winkler M.E."/>
        </authorList>
    </citation>
    <scope>NUCLEOTIDE SEQUENCE</scope>
</reference>
<keyword evidence="4 5" id="KW-0472">Membrane</keyword>
<evidence type="ECO:0000256" key="5">
    <source>
        <dbReference type="SAM" id="Phobius"/>
    </source>
</evidence>
<keyword evidence="2 5" id="KW-0812">Transmembrane</keyword>
<keyword evidence="3 5" id="KW-1133">Transmembrane helix</keyword>
<evidence type="ECO:0000256" key="2">
    <source>
        <dbReference type="ARBA" id="ARBA00022692"/>
    </source>
</evidence>
<sequence length="102" mass="11470">MENIIAIILPWLELLIGMGLILGIMIDGSARISAYLMVMFILMISQAMLRGYNIECGCGLKEGEMIGFNKILENIVFLGGSYIVIQRKKRLFEIFPKTPLSE</sequence>
<organism evidence="7">
    <name type="scientific">marine metagenome</name>
    <dbReference type="NCBI Taxonomy" id="408172"/>
    <lineage>
        <taxon>unclassified sequences</taxon>
        <taxon>metagenomes</taxon>
        <taxon>ecological metagenomes</taxon>
    </lineage>
</organism>
<comment type="subcellular location">
    <subcellularLocation>
        <location evidence="1">Membrane</location>
        <topology evidence="1">Multi-pass membrane protein</topology>
    </subcellularLocation>
</comment>
<dbReference type="GO" id="GO:0016020">
    <property type="term" value="C:membrane"/>
    <property type="evidence" value="ECO:0007669"/>
    <property type="project" value="UniProtKB-SubCell"/>
</dbReference>
<evidence type="ECO:0000313" key="7">
    <source>
        <dbReference type="EMBL" id="SVB39507.1"/>
    </source>
</evidence>
<dbReference type="GO" id="GO:0030416">
    <property type="term" value="P:methylamine metabolic process"/>
    <property type="evidence" value="ECO:0007669"/>
    <property type="project" value="InterPro"/>
</dbReference>
<gene>
    <name evidence="7" type="ORF">METZ01_LOCUS192361</name>
</gene>
<evidence type="ECO:0000256" key="1">
    <source>
        <dbReference type="ARBA" id="ARBA00004141"/>
    </source>
</evidence>